<dbReference type="CDD" id="cd06261">
    <property type="entry name" value="TM_PBP2"/>
    <property type="match status" value="1"/>
</dbReference>
<evidence type="ECO:0000256" key="6">
    <source>
        <dbReference type="ARBA" id="ARBA00023136"/>
    </source>
</evidence>
<dbReference type="KEGG" id="anr:Ana3638_22290"/>
<organism evidence="9 10">
    <name type="scientific">Anaerocolumna sedimenticola</name>
    <dbReference type="NCBI Taxonomy" id="2696063"/>
    <lineage>
        <taxon>Bacteria</taxon>
        <taxon>Bacillati</taxon>
        <taxon>Bacillota</taxon>
        <taxon>Clostridia</taxon>
        <taxon>Lachnospirales</taxon>
        <taxon>Lachnospiraceae</taxon>
        <taxon>Anaerocolumna</taxon>
    </lineage>
</organism>
<dbReference type="PANTHER" id="PTHR43744">
    <property type="entry name" value="ABC TRANSPORTER PERMEASE PROTEIN MG189-RELATED-RELATED"/>
    <property type="match status" value="1"/>
</dbReference>
<comment type="similarity">
    <text evidence="7">Belongs to the binding-protein-dependent transport system permease family.</text>
</comment>
<comment type="subcellular location">
    <subcellularLocation>
        <location evidence="1 7">Cell membrane</location>
        <topology evidence="1 7">Multi-pass membrane protein</topology>
    </subcellularLocation>
</comment>
<dbReference type="InterPro" id="IPR000515">
    <property type="entry name" value="MetI-like"/>
</dbReference>
<dbReference type="Proteomes" id="UP000464314">
    <property type="component" value="Chromosome"/>
</dbReference>
<keyword evidence="5 7" id="KW-1133">Transmembrane helix</keyword>
<proteinExistence type="inferred from homology"/>
<evidence type="ECO:0000313" key="10">
    <source>
        <dbReference type="Proteomes" id="UP000464314"/>
    </source>
</evidence>
<dbReference type="AlphaFoldDB" id="A0A6P1TUQ6"/>
<dbReference type="SUPFAM" id="SSF161098">
    <property type="entry name" value="MetI-like"/>
    <property type="match status" value="1"/>
</dbReference>
<evidence type="ECO:0000256" key="2">
    <source>
        <dbReference type="ARBA" id="ARBA00022448"/>
    </source>
</evidence>
<dbReference type="RefSeq" id="WP_161839986.1">
    <property type="nucleotide sequence ID" value="NZ_CP048000.1"/>
</dbReference>
<evidence type="ECO:0000313" key="9">
    <source>
        <dbReference type="EMBL" id="QHQ63165.1"/>
    </source>
</evidence>
<name>A0A6P1TUQ6_9FIRM</name>
<dbReference type="Gene3D" id="1.10.3720.10">
    <property type="entry name" value="MetI-like"/>
    <property type="match status" value="1"/>
</dbReference>
<feature type="transmembrane region" description="Helical" evidence="7">
    <location>
        <begin position="125"/>
        <end position="146"/>
    </location>
</feature>
<protein>
    <submittedName>
        <fullName evidence="9">ABC transporter permease subunit</fullName>
    </submittedName>
</protein>
<evidence type="ECO:0000256" key="4">
    <source>
        <dbReference type="ARBA" id="ARBA00022692"/>
    </source>
</evidence>
<evidence type="ECO:0000256" key="1">
    <source>
        <dbReference type="ARBA" id="ARBA00004651"/>
    </source>
</evidence>
<sequence>MITLLILILITVVVLIAIAKFIPGGRKFSTYFILGCIALIMLIPFYMMFVMSTHTTNEIYSFPPAVWFGQSLGENFTNMAAAVNIPRAFLNSCIITISYTTLVLLFCSMGGYAFAVYDFPGRKKLFAILLATMMIPWTAGIIPWFIMMSRFGWINDFKALIIPGCANAFGIFWMRQYCQNNVPTSLMEAARIDGCSEWTIFFRVIAPVLLPAYASLGIMQFVNVWNDFMQPLMILRKDELQTLPLLLKTMVSDRGTDYGAMMLASTCAVLPLLIAFLSASKFFMSGLTAGAIKE</sequence>
<keyword evidence="2 7" id="KW-0813">Transport</keyword>
<feature type="transmembrane region" description="Helical" evidence="7">
    <location>
        <begin position="88"/>
        <end position="113"/>
    </location>
</feature>
<evidence type="ECO:0000256" key="3">
    <source>
        <dbReference type="ARBA" id="ARBA00022475"/>
    </source>
</evidence>
<dbReference type="Pfam" id="PF00528">
    <property type="entry name" value="BPD_transp_1"/>
    <property type="match status" value="1"/>
</dbReference>
<evidence type="ECO:0000256" key="5">
    <source>
        <dbReference type="ARBA" id="ARBA00022989"/>
    </source>
</evidence>
<keyword evidence="3" id="KW-1003">Cell membrane</keyword>
<gene>
    <name evidence="9" type="ORF">Ana3638_22290</name>
</gene>
<dbReference type="PANTHER" id="PTHR43744:SF12">
    <property type="entry name" value="ABC TRANSPORTER PERMEASE PROTEIN MG189-RELATED"/>
    <property type="match status" value="1"/>
</dbReference>
<keyword evidence="6 7" id="KW-0472">Membrane</keyword>
<feature type="transmembrane region" description="Helical" evidence="7">
    <location>
        <begin position="200"/>
        <end position="222"/>
    </location>
</feature>
<accession>A0A6P1TUQ6</accession>
<dbReference type="InterPro" id="IPR035906">
    <property type="entry name" value="MetI-like_sf"/>
</dbReference>
<dbReference type="EMBL" id="CP048000">
    <property type="protein sequence ID" value="QHQ63165.1"/>
    <property type="molecule type" value="Genomic_DNA"/>
</dbReference>
<dbReference type="GO" id="GO:0005886">
    <property type="term" value="C:plasma membrane"/>
    <property type="evidence" value="ECO:0007669"/>
    <property type="project" value="UniProtKB-SubCell"/>
</dbReference>
<dbReference type="PROSITE" id="PS50928">
    <property type="entry name" value="ABC_TM1"/>
    <property type="match status" value="1"/>
</dbReference>
<feature type="domain" description="ABC transmembrane type-1" evidence="8">
    <location>
        <begin position="89"/>
        <end position="279"/>
    </location>
</feature>
<feature type="transmembrane region" description="Helical" evidence="7">
    <location>
        <begin position="29"/>
        <end position="49"/>
    </location>
</feature>
<keyword evidence="10" id="KW-1185">Reference proteome</keyword>
<keyword evidence="4 7" id="KW-0812">Transmembrane</keyword>
<evidence type="ECO:0000259" key="8">
    <source>
        <dbReference type="PROSITE" id="PS50928"/>
    </source>
</evidence>
<dbReference type="GO" id="GO:0055085">
    <property type="term" value="P:transmembrane transport"/>
    <property type="evidence" value="ECO:0007669"/>
    <property type="project" value="InterPro"/>
</dbReference>
<feature type="transmembrane region" description="Helical" evidence="7">
    <location>
        <begin position="258"/>
        <end position="277"/>
    </location>
</feature>
<reference evidence="9 10" key="1">
    <citation type="submission" date="2020-01" db="EMBL/GenBank/DDBJ databases">
        <title>Genome analysis of Anaerocolumna sp. CBA3638.</title>
        <authorList>
            <person name="Kim J."/>
            <person name="Roh S.W."/>
        </authorList>
    </citation>
    <scope>NUCLEOTIDE SEQUENCE [LARGE SCALE GENOMIC DNA]</scope>
    <source>
        <strain evidence="9 10">CBA3638</strain>
    </source>
</reference>
<evidence type="ECO:0000256" key="7">
    <source>
        <dbReference type="RuleBase" id="RU363032"/>
    </source>
</evidence>